<proteinExistence type="predicted"/>
<protein>
    <submittedName>
        <fullName evidence="1">Uncharacterized protein</fullName>
    </submittedName>
</protein>
<evidence type="ECO:0000313" key="2">
    <source>
        <dbReference type="Proteomes" id="UP001320706"/>
    </source>
</evidence>
<comment type="caution">
    <text evidence="1">The sequence shown here is derived from an EMBL/GenBank/DDBJ whole genome shotgun (WGS) entry which is preliminary data.</text>
</comment>
<evidence type="ECO:0000313" key="1">
    <source>
        <dbReference type="EMBL" id="KAK8213311.1"/>
    </source>
</evidence>
<organism evidence="1 2">
    <name type="scientific">Zalaria obscura</name>
    <dbReference type="NCBI Taxonomy" id="2024903"/>
    <lineage>
        <taxon>Eukaryota</taxon>
        <taxon>Fungi</taxon>
        <taxon>Dikarya</taxon>
        <taxon>Ascomycota</taxon>
        <taxon>Pezizomycotina</taxon>
        <taxon>Dothideomycetes</taxon>
        <taxon>Dothideomycetidae</taxon>
        <taxon>Dothideales</taxon>
        <taxon>Zalariaceae</taxon>
        <taxon>Zalaria</taxon>
    </lineage>
</organism>
<name>A0ACC3SIE8_9PEZI</name>
<accession>A0ACC3SIE8</accession>
<keyword evidence="2" id="KW-1185">Reference proteome</keyword>
<dbReference type="Proteomes" id="UP001320706">
    <property type="component" value="Unassembled WGS sequence"/>
</dbReference>
<sequence length="887" mass="96377">MFSLLSVLLLLAVSLCGAQNPYTTATDANGHKLPAYSPARPPALPLAVRSPYTNAWSSTSNNGTLNTNGAIFWPGPAVGWEGIITVDGVSYEYLGTGSQSLPALRNLKTAVPLTVSYDSQYSNFTFAAGPVEVTASFLSPVLPQDLCRTSIPLSYLQTSYKSTDGSSHDVQLYSDVNAAWIAYESNKTIQWDLFEGSTIVNGSGNATGGPSSVYSWVFELQQQYEFAEEFDFPLWGNFTYSSSPGSSQNFSFESGFSATVRYDYVMDHSLSDVVDPDFRPSGTKEPVFAFAHDFGSSDAGAALYTIGSVQQPIIRYLTSGGVLPLQPWWTKCYGDIFQMINFHYHDFATSQAKGDAFDAQLKADVDSYYSANMAMVYSNSTPSPPFPYSNGSEGYTHGTDQFGQQYIFDPNDAYGFLNPNNFSGIAIPDVSEAENYYSIVALSARQVMGAYVLTIPPSLSCDNSTTNNQSEPLMFQKEISSDGNVNTVDVMYPAMPFFLYANPELLKYNLNPLFYNQESGFYPNGYSMHDLGSNFPNATGHVEGNDEYMPVEESGNMLLMTYAYYKFSNNAAYLRDHYAQLQKWASYLISYSLIPGLQLSTDDFAGQLVNQTNLAIKGIVGLQAMSAISSIVGDTVSATNYSTTATSYFTQWEYFAIDPSEHHTLLSYEWRSSYGLLYNTYPDKLLNLGLIPQSLYDMQSAWYPTVSQIFGVPLDNRHSYTKSDWEMWTAATCSPETRRLFVNALAYWLNYTSTDRAFTDLYETIDQGSYPASPGPVYFIARPVVGGHFSLLALLRAGKNSSAGTSDAGSLFAKNSTEAVSESAAGYVAVSAQGGSSGSQTLPTSLLTATSGSGSGSAEAGAGTVTSVGSTVNSVQPETTVFASSGT</sequence>
<reference evidence="1" key="1">
    <citation type="submission" date="2024-02" db="EMBL/GenBank/DDBJ databases">
        <title>Metagenome Assembled Genome of Zalaria obscura JY119.</title>
        <authorList>
            <person name="Vighnesh L."/>
            <person name="Jagadeeshwari U."/>
            <person name="Venkata Ramana C."/>
            <person name="Sasikala C."/>
        </authorList>
    </citation>
    <scope>NUCLEOTIDE SEQUENCE</scope>
    <source>
        <strain evidence="1">JY119</strain>
    </source>
</reference>
<dbReference type="EMBL" id="JAMKPW020000011">
    <property type="protein sequence ID" value="KAK8213311.1"/>
    <property type="molecule type" value="Genomic_DNA"/>
</dbReference>
<gene>
    <name evidence="1" type="ORF">M8818_002610</name>
</gene>